<dbReference type="PRINTS" id="PR00598">
    <property type="entry name" value="HTHMARR"/>
</dbReference>
<dbReference type="SMART" id="SM00347">
    <property type="entry name" value="HTH_MARR"/>
    <property type="match status" value="1"/>
</dbReference>
<gene>
    <name evidence="5" type="ORF">OLW01_03330</name>
</gene>
<keyword evidence="1" id="KW-0805">Transcription regulation</keyword>
<dbReference type="InterPro" id="IPR036390">
    <property type="entry name" value="WH_DNA-bd_sf"/>
</dbReference>
<reference evidence="5" key="1">
    <citation type="submission" date="2022-10" db="EMBL/GenBank/DDBJ databases">
        <title>Catenovulum adriacola sp. nov. isolated in the Harbour of Susak.</title>
        <authorList>
            <person name="Schoch T."/>
            <person name="Reich S.J."/>
            <person name="Stoeferle S."/>
            <person name="Flaiz M."/>
            <person name="Kazda M."/>
            <person name="Riedel C.U."/>
            <person name="Duerre P."/>
        </authorList>
    </citation>
    <scope>NUCLEOTIDE SEQUENCE</scope>
    <source>
        <strain evidence="5">TS8</strain>
    </source>
</reference>
<name>A0ABY7ARH7_9ALTE</name>
<dbReference type="PANTHER" id="PTHR42756:SF1">
    <property type="entry name" value="TRANSCRIPTIONAL REPRESSOR OF EMRAB OPERON"/>
    <property type="match status" value="1"/>
</dbReference>
<dbReference type="EMBL" id="CP109965">
    <property type="protein sequence ID" value="WAJ70856.1"/>
    <property type="molecule type" value="Genomic_DNA"/>
</dbReference>
<keyword evidence="3" id="KW-0804">Transcription</keyword>
<evidence type="ECO:0000313" key="6">
    <source>
        <dbReference type="Proteomes" id="UP001163726"/>
    </source>
</evidence>
<dbReference type="Pfam" id="PF12802">
    <property type="entry name" value="MarR_2"/>
    <property type="match status" value="1"/>
</dbReference>
<evidence type="ECO:0000259" key="4">
    <source>
        <dbReference type="PROSITE" id="PS50995"/>
    </source>
</evidence>
<organism evidence="5 6">
    <name type="scientific">Catenovulum adriaticum</name>
    <dbReference type="NCBI Taxonomy" id="2984846"/>
    <lineage>
        <taxon>Bacteria</taxon>
        <taxon>Pseudomonadati</taxon>
        <taxon>Pseudomonadota</taxon>
        <taxon>Gammaproteobacteria</taxon>
        <taxon>Alteromonadales</taxon>
        <taxon>Alteromonadaceae</taxon>
        <taxon>Catenovulum</taxon>
    </lineage>
</organism>
<keyword evidence="6" id="KW-1185">Reference proteome</keyword>
<dbReference type="Proteomes" id="UP001163726">
    <property type="component" value="Chromosome"/>
</dbReference>
<evidence type="ECO:0000256" key="1">
    <source>
        <dbReference type="ARBA" id="ARBA00023015"/>
    </source>
</evidence>
<protein>
    <submittedName>
        <fullName evidence="5">MarR family transcriptional regulator</fullName>
    </submittedName>
</protein>
<evidence type="ECO:0000256" key="2">
    <source>
        <dbReference type="ARBA" id="ARBA00023125"/>
    </source>
</evidence>
<keyword evidence="2" id="KW-0238">DNA-binding</keyword>
<feature type="domain" description="HTH marR-type" evidence="4">
    <location>
        <begin position="26"/>
        <end position="160"/>
    </location>
</feature>
<dbReference type="PANTHER" id="PTHR42756">
    <property type="entry name" value="TRANSCRIPTIONAL REGULATOR, MARR"/>
    <property type="match status" value="1"/>
</dbReference>
<dbReference type="InterPro" id="IPR000835">
    <property type="entry name" value="HTH_MarR-typ"/>
</dbReference>
<proteinExistence type="predicted"/>
<evidence type="ECO:0000313" key="5">
    <source>
        <dbReference type="EMBL" id="WAJ70856.1"/>
    </source>
</evidence>
<dbReference type="SUPFAM" id="SSF46785">
    <property type="entry name" value="Winged helix' DNA-binding domain"/>
    <property type="match status" value="1"/>
</dbReference>
<accession>A0ABY7ARH7</accession>
<evidence type="ECO:0000256" key="3">
    <source>
        <dbReference type="ARBA" id="ARBA00023163"/>
    </source>
</evidence>
<dbReference type="InterPro" id="IPR036388">
    <property type="entry name" value="WH-like_DNA-bd_sf"/>
</dbReference>
<sequence length="169" mass="19652">MYNKRETMTHFITNIQKNWPEINSHFNPELVKIHRLQEYLQQDIANVLVEYKLQQADFSVLAALRRSGKPYCLTPTELIQSMLFSSGGLTKVLHRISTKGFIERLDNPQDRRSKWVQLTPAGKVLVEKIMPEIQQLEASHNALTPAEKQQLNELLNKMLLNWETPTRAE</sequence>
<dbReference type="PROSITE" id="PS50995">
    <property type="entry name" value="HTH_MARR_2"/>
    <property type="match status" value="1"/>
</dbReference>
<dbReference type="Gene3D" id="1.10.10.10">
    <property type="entry name" value="Winged helix-like DNA-binding domain superfamily/Winged helix DNA-binding domain"/>
    <property type="match status" value="1"/>
</dbReference>
<dbReference type="RefSeq" id="WP_268075201.1">
    <property type="nucleotide sequence ID" value="NZ_CP109965.1"/>
</dbReference>